<protein>
    <submittedName>
        <fullName evidence="12">Uncharacterized protein</fullName>
    </submittedName>
</protein>
<dbReference type="Proteomes" id="UP001408356">
    <property type="component" value="Unassembled WGS sequence"/>
</dbReference>
<dbReference type="PANTHER" id="PTHR31316">
    <property type="entry name" value="BETA-GLUCOSIDASE-LIKE PROTEIN NCA3, MITOCHONDRIAL-RELATED"/>
    <property type="match status" value="1"/>
</dbReference>
<comment type="caution">
    <text evidence="12">The sequence shown here is derived from an EMBL/GenBank/DDBJ whole genome shotgun (WGS) entry which is preliminary data.</text>
</comment>
<evidence type="ECO:0000256" key="10">
    <source>
        <dbReference type="ARBA" id="ARBA00023326"/>
    </source>
</evidence>
<evidence type="ECO:0000256" key="2">
    <source>
        <dbReference type="ARBA" id="ARBA00010579"/>
    </source>
</evidence>
<evidence type="ECO:0000256" key="3">
    <source>
        <dbReference type="ARBA" id="ARBA00022512"/>
    </source>
</evidence>
<evidence type="ECO:0000313" key="12">
    <source>
        <dbReference type="EMBL" id="KAK9418183.1"/>
    </source>
</evidence>
<keyword evidence="5" id="KW-0732">Signal</keyword>
<keyword evidence="13" id="KW-1185">Reference proteome</keyword>
<keyword evidence="3" id="KW-0134">Cell wall</keyword>
<evidence type="ECO:0000313" key="13">
    <source>
        <dbReference type="Proteomes" id="UP001408356"/>
    </source>
</evidence>
<reference evidence="12 13" key="1">
    <citation type="journal article" date="2024" name="J. Plant Pathol.">
        <title>Sequence and assembly of the genome of Seiridium unicorne, isolate CBS 538.82, causal agent of cypress canker disease.</title>
        <authorList>
            <person name="Scali E."/>
            <person name="Rocca G.D."/>
            <person name="Danti R."/>
            <person name="Garbelotto M."/>
            <person name="Barberini S."/>
            <person name="Baroncelli R."/>
            <person name="Emiliani G."/>
        </authorList>
    </citation>
    <scope>NUCLEOTIDE SEQUENCE [LARGE SCALE GENOMIC DNA]</scope>
    <source>
        <strain evidence="12 13">BM-138-508</strain>
    </source>
</reference>
<keyword evidence="4" id="KW-0964">Secreted</keyword>
<evidence type="ECO:0000256" key="6">
    <source>
        <dbReference type="ARBA" id="ARBA00022801"/>
    </source>
</evidence>
<evidence type="ECO:0000256" key="5">
    <source>
        <dbReference type="ARBA" id="ARBA00022729"/>
    </source>
</evidence>
<keyword evidence="7" id="KW-0119">Carbohydrate metabolism</keyword>
<evidence type="ECO:0000256" key="1">
    <source>
        <dbReference type="ARBA" id="ARBA00004191"/>
    </source>
</evidence>
<evidence type="ECO:0000256" key="7">
    <source>
        <dbReference type="ARBA" id="ARBA00023277"/>
    </source>
</evidence>
<comment type="similarity">
    <text evidence="2">Belongs to the SUN family.</text>
</comment>
<keyword evidence="10" id="KW-0624">Polysaccharide degradation</keyword>
<evidence type="ECO:0000256" key="4">
    <source>
        <dbReference type="ARBA" id="ARBA00022525"/>
    </source>
</evidence>
<dbReference type="InterPro" id="IPR051526">
    <property type="entry name" value="Beta-Glucosidase_SUN"/>
</dbReference>
<evidence type="ECO:0000256" key="8">
    <source>
        <dbReference type="ARBA" id="ARBA00023295"/>
    </source>
</evidence>
<dbReference type="PANTHER" id="PTHR31316:SF0">
    <property type="entry name" value="SECRETED BETA-GLUCOSIDASE SIM1-RELATED"/>
    <property type="match status" value="1"/>
</dbReference>
<proteinExistence type="inferred from homology"/>
<keyword evidence="6" id="KW-0378">Hydrolase</keyword>
<sequence>MAILDAPPGRRRCLGHPVTVQLKASRHDFVGRDACAFSIEAPLASSAWWPPPHITNTNPLDIFIRDCLNMKHTILNLAFAASLAAAQPHGHNHGHLHQKKGSPVEKRVDVVTTVEAATKTAYVLGGEEVSAEEAQAGIDKGLYIVVGETTPTYTPAAVSSTVQVEAQFYQHTSKSSTSTTISISSSSSSSTTSTHAATTTSTSTSAAAATSSTASSTSGATGVTVEFPSGEIDCGTFPSDYGAVAVDWLGTAGWSSIQQVPDYTFGVSEAISYIVAGVSGDECTSGSFCSYACPDGYVKSQWPEAQGATGQSIGGLYCNSDNKLELSRSGYTTLCQKGCGGVTIVNKLDCGDAICRTDYPGSEAMVLPLWTEPGHSYDLANIEADDYYTWDGKATSLQYYINPKGVSVEDACVWTSPTYPNSAGNWAPINLGLGKDSSGTTYLSLFNNAPTSTATLDFDVIISGDISGTCWYKSGSYPSGTGCTVAISDGGSATITFQESS</sequence>
<feature type="region of interest" description="Disordered" evidence="11">
    <location>
        <begin position="178"/>
        <end position="221"/>
    </location>
</feature>
<evidence type="ECO:0000256" key="9">
    <source>
        <dbReference type="ARBA" id="ARBA00023316"/>
    </source>
</evidence>
<evidence type="ECO:0000256" key="11">
    <source>
        <dbReference type="SAM" id="MobiDB-lite"/>
    </source>
</evidence>
<keyword evidence="8" id="KW-0326">Glycosidase</keyword>
<accession>A0ABR2UUM1</accession>
<name>A0ABR2UUM1_9PEZI</name>
<dbReference type="InterPro" id="IPR005556">
    <property type="entry name" value="SUN"/>
</dbReference>
<keyword evidence="9" id="KW-0961">Cell wall biogenesis/degradation</keyword>
<organism evidence="12 13">
    <name type="scientific">Seiridium unicorne</name>
    <dbReference type="NCBI Taxonomy" id="138068"/>
    <lineage>
        <taxon>Eukaryota</taxon>
        <taxon>Fungi</taxon>
        <taxon>Dikarya</taxon>
        <taxon>Ascomycota</taxon>
        <taxon>Pezizomycotina</taxon>
        <taxon>Sordariomycetes</taxon>
        <taxon>Xylariomycetidae</taxon>
        <taxon>Amphisphaeriales</taxon>
        <taxon>Sporocadaceae</taxon>
        <taxon>Seiridium</taxon>
    </lineage>
</organism>
<comment type="subcellular location">
    <subcellularLocation>
        <location evidence="1">Secreted</location>
        <location evidence="1">Cell wall</location>
    </subcellularLocation>
</comment>
<gene>
    <name evidence="12" type="ORF">SUNI508_08377</name>
</gene>
<dbReference type="EMBL" id="JARVKF010000393">
    <property type="protein sequence ID" value="KAK9418183.1"/>
    <property type="molecule type" value="Genomic_DNA"/>
</dbReference>
<dbReference type="Pfam" id="PF03856">
    <property type="entry name" value="SUN"/>
    <property type="match status" value="1"/>
</dbReference>